<dbReference type="InterPro" id="IPR013103">
    <property type="entry name" value="RVT_2"/>
</dbReference>
<dbReference type="InterPro" id="IPR043502">
    <property type="entry name" value="DNA/RNA_pol_sf"/>
</dbReference>
<organism evidence="2">
    <name type="scientific">Ustilago esculenta</name>
    <dbReference type="NCBI Taxonomy" id="185366"/>
    <lineage>
        <taxon>Eukaryota</taxon>
        <taxon>Fungi</taxon>
        <taxon>Dikarya</taxon>
        <taxon>Basidiomycota</taxon>
        <taxon>Ustilaginomycotina</taxon>
        <taxon>Ustilaginomycetes</taxon>
        <taxon>Ustilaginales</taxon>
        <taxon>Ustilaginaceae</taxon>
        <taxon>Ustilago</taxon>
    </lineage>
</organism>
<proteinExistence type="predicted"/>
<protein>
    <submittedName>
        <fullName evidence="2">Copia protein</fullName>
    </submittedName>
</protein>
<evidence type="ECO:0000259" key="1">
    <source>
        <dbReference type="Pfam" id="PF07727"/>
    </source>
</evidence>
<sequence>MKQWQEAIQKELNLHQENNTWTIVNAPNNANIIGYGTIDKYKARLVAQGYTQVHGINYEETFAPVVKMATFRMLMIMSLQYDMKIYQLDVITAYLNGELDVDLYMRQPPLPASMTQLGSQSLVCKLNKSLYGLKQAGCTWYQKANSTLTNIGFKQSNYDSTLYYIKNKGEPPLILTLYVDDVLIFTKHKPTVDKFISTLQSKFKMTGGDPVLFILGIQVTSTPTSLHLSQTSHIQCLLSQFGLDNANIMHTPTIASDIANGVALNAKDHSIYHIAFAVNHLSHYLTSPTDKAMTAVKHLLRYLKGTAD</sequence>
<reference evidence="2" key="1">
    <citation type="submission" date="2018-11" db="EMBL/GenBank/DDBJ databases">
        <title>The smut fungus Ustilago esculenta has a bipolar mating type system with three idiomorphs larger than 500 kb.</title>
        <authorList>
            <person name="Liang S.-W."/>
            <person name="Huang Y.-H."/>
            <person name="Chiu J.-Y."/>
            <person name="Tseng H.-W."/>
            <person name="Haung J.-H."/>
            <person name="Shen W.-C."/>
        </authorList>
    </citation>
    <scope>NUCLEOTIDE SEQUENCE</scope>
    <source>
        <strain evidence="2">UE_mtsf</strain>
    </source>
</reference>
<dbReference type="SUPFAM" id="SSF56672">
    <property type="entry name" value="DNA/RNA polymerases"/>
    <property type="match status" value="1"/>
</dbReference>
<evidence type="ECO:0000313" key="2">
    <source>
        <dbReference type="EMBL" id="QBH67534.1"/>
    </source>
</evidence>
<dbReference type="Pfam" id="PF07727">
    <property type="entry name" value="RVT_2"/>
    <property type="match status" value="1"/>
</dbReference>
<accession>A0A481SHL8</accession>
<name>A0A481SHL8_9BASI</name>
<dbReference type="AlphaFoldDB" id="A0A481SHL8"/>
<feature type="domain" description="Reverse transcriptase Ty1/copia-type" evidence="1">
    <location>
        <begin position="18"/>
        <end position="254"/>
    </location>
</feature>
<gene>
    <name evidence="2" type="ORF">UEMT_2000</name>
</gene>
<dbReference type="EMBL" id="MK125513">
    <property type="protein sequence ID" value="QBH67534.1"/>
    <property type="molecule type" value="Genomic_DNA"/>
</dbReference>